<dbReference type="Gene3D" id="2.60.120.1440">
    <property type="match status" value="1"/>
</dbReference>
<sequence length="390" mass="42992">MDKEKFLELVDRYLAGKASAEEERLLFRLYEKFQERGEGWDSAQMGEESEVRERIHGRISEEIKRRQRKQVFSPLRLGVAATLLIAFLSTVLMLYVRQSKDMPVVAQVAAPDTVRDTSPDGSKATLTLADGSEIILDDAAEGELAKQPGVRISKAADGQLVYAVVGPASGNVVTEANAYNAIKTPKGGQYQVVLPDGSKVWLNAASSLRYPARFTGLQRRVELTGEAYFEVEKNADMPFVVESRGQVVEVLGTHFNIDAYADEAFISTTLLEGAVRVSADRASSPQLLAPGQQALVSQASSAVLVRQVDIDEAVAWKSGYFMFNDEDLESIMRELARWYDVQVEYQGDVGSIKFGGVVSRSKTITQTLRVLELASNVRFKVEGKKVIVMP</sequence>
<reference evidence="4 5" key="1">
    <citation type="submission" date="2018-04" db="EMBL/GenBank/DDBJ databases">
        <title>Genomic Encyclopedia of Archaeal and Bacterial Type Strains, Phase II (KMG-II): from individual species to whole genera.</title>
        <authorList>
            <person name="Goeker M."/>
        </authorList>
    </citation>
    <scope>NUCLEOTIDE SEQUENCE [LARGE SCALE GENOMIC DNA]</scope>
    <source>
        <strain evidence="4 5">DSM 100162</strain>
    </source>
</reference>
<dbReference type="EMBL" id="QBKI01000009">
    <property type="protein sequence ID" value="PTX15065.1"/>
    <property type="molecule type" value="Genomic_DNA"/>
</dbReference>
<evidence type="ECO:0000313" key="4">
    <source>
        <dbReference type="EMBL" id="PTX15065.1"/>
    </source>
</evidence>
<proteinExistence type="predicted"/>
<dbReference type="Gene3D" id="3.55.50.30">
    <property type="match status" value="1"/>
</dbReference>
<keyword evidence="1" id="KW-0812">Transmembrane</keyword>
<keyword evidence="1" id="KW-1133">Transmembrane helix</keyword>
<dbReference type="InterPro" id="IPR006860">
    <property type="entry name" value="FecR"/>
</dbReference>
<dbReference type="AlphaFoldDB" id="A0A2T5YEG3"/>
<keyword evidence="1" id="KW-0472">Membrane</keyword>
<name>A0A2T5YEG3_9BACT</name>
<feature type="domain" description="Protein FecR C-terminal" evidence="3">
    <location>
        <begin position="320"/>
        <end position="388"/>
    </location>
</feature>
<dbReference type="GO" id="GO:0016989">
    <property type="term" value="F:sigma factor antagonist activity"/>
    <property type="evidence" value="ECO:0007669"/>
    <property type="project" value="TreeGrafter"/>
</dbReference>
<dbReference type="FunFam" id="2.60.120.1440:FF:000001">
    <property type="entry name" value="Putative anti-sigma factor"/>
    <property type="match status" value="1"/>
</dbReference>
<dbReference type="Proteomes" id="UP000244225">
    <property type="component" value="Unassembled WGS sequence"/>
</dbReference>
<dbReference type="OrthoDB" id="1452822at2"/>
<comment type="caution">
    <text evidence="4">The sequence shown here is derived from an EMBL/GenBank/DDBJ whole genome shotgun (WGS) entry which is preliminary data.</text>
</comment>
<evidence type="ECO:0000256" key="1">
    <source>
        <dbReference type="SAM" id="Phobius"/>
    </source>
</evidence>
<dbReference type="InterPro" id="IPR032508">
    <property type="entry name" value="FecR_C"/>
</dbReference>
<feature type="domain" description="FecR protein" evidence="2">
    <location>
        <begin position="181"/>
        <end position="276"/>
    </location>
</feature>
<evidence type="ECO:0000259" key="2">
    <source>
        <dbReference type="Pfam" id="PF04773"/>
    </source>
</evidence>
<evidence type="ECO:0000313" key="5">
    <source>
        <dbReference type="Proteomes" id="UP000244225"/>
    </source>
</evidence>
<dbReference type="PANTHER" id="PTHR30273:SF2">
    <property type="entry name" value="PROTEIN FECR"/>
    <property type="match status" value="1"/>
</dbReference>
<keyword evidence="5" id="KW-1185">Reference proteome</keyword>
<dbReference type="Pfam" id="PF16344">
    <property type="entry name" value="FecR_C"/>
    <property type="match status" value="1"/>
</dbReference>
<dbReference type="RefSeq" id="WP_108213071.1">
    <property type="nucleotide sequence ID" value="NZ_QBKI01000009.1"/>
</dbReference>
<protein>
    <submittedName>
        <fullName evidence="4">FecR family protein</fullName>
    </submittedName>
</protein>
<feature type="transmembrane region" description="Helical" evidence="1">
    <location>
        <begin position="75"/>
        <end position="96"/>
    </location>
</feature>
<dbReference type="Pfam" id="PF04773">
    <property type="entry name" value="FecR"/>
    <property type="match status" value="1"/>
</dbReference>
<gene>
    <name evidence="4" type="ORF">C8N40_109163</name>
</gene>
<organism evidence="4 5">
    <name type="scientific">Pontibacter mucosus</name>
    <dbReference type="NCBI Taxonomy" id="1649266"/>
    <lineage>
        <taxon>Bacteria</taxon>
        <taxon>Pseudomonadati</taxon>
        <taxon>Bacteroidota</taxon>
        <taxon>Cytophagia</taxon>
        <taxon>Cytophagales</taxon>
        <taxon>Hymenobacteraceae</taxon>
        <taxon>Pontibacter</taxon>
    </lineage>
</organism>
<evidence type="ECO:0000259" key="3">
    <source>
        <dbReference type="Pfam" id="PF16344"/>
    </source>
</evidence>
<dbReference type="PANTHER" id="PTHR30273">
    <property type="entry name" value="PERIPLASMIC SIGNAL SENSOR AND SIGMA FACTOR ACTIVATOR FECR-RELATED"/>
    <property type="match status" value="1"/>
</dbReference>
<accession>A0A2T5YEG3</accession>
<dbReference type="InterPro" id="IPR012373">
    <property type="entry name" value="Ferrdict_sens_TM"/>
</dbReference>